<gene>
    <name evidence="1" type="ORF">A8E72_30500</name>
</gene>
<dbReference type="AlphaFoldDB" id="A0A1V2VVD9"/>
<accession>A0A1V2VVD9</accession>
<reference evidence="1 2" key="1">
    <citation type="submission" date="2016-08" db="EMBL/GenBank/DDBJ databases">
        <authorList>
            <person name="Seilhamer J.J."/>
        </authorList>
    </citation>
    <scope>NUCLEOTIDE SEQUENCE [LARGE SCALE GENOMIC DNA]</scope>
    <source>
        <strain evidence="1 2">VC14762</strain>
    </source>
</reference>
<dbReference type="Proteomes" id="UP000188543">
    <property type="component" value="Unassembled WGS sequence"/>
</dbReference>
<organism evidence="1 2">
    <name type="scientific">Burkholderia cenocepacia</name>
    <dbReference type="NCBI Taxonomy" id="95486"/>
    <lineage>
        <taxon>Bacteria</taxon>
        <taxon>Pseudomonadati</taxon>
        <taxon>Pseudomonadota</taxon>
        <taxon>Betaproteobacteria</taxon>
        <taxon>Burkholderiales</taxon>
        <taxon>Burkholderiaceae</taxon>
        <taxon>Burkholderia</taxon>
        <taxon>Burkholderia cepacia complex</taxon>
    </lineage>
</organism>
<comment type="caution">
    <text evidence="1">The sequence shown here is derived from an EMBL/GenBank/DDBJ whole genome shotgun (WGS) entry which is preliminary data.</text>
</comment>
<evidence type="ECO:0000313" key="2">
    <source>
        <dbReference type="Proteomes" id="UP000188543"/>
    </source>
</evidence>
<proteinExistence type="predicted"/>
<protein>
    <submittedName>
        <fullName evidence="1">Uncharacterized protein</fullName>
    </submittedName>
</protein>
<name>A0A1V2VVD9_9BURK</name>
<evidence type="ECO:0000313" key="1">
    <source>
        <dbReference type="EMBL" id="ONU77726.1"/>
    </source>
</evidence>
<dbReference type="EMBL" id="MUTJ01000092">
    <property type="protein sequence ID" value="ONU77726.1"/>
    <property type="molecule type" value="Genomic_DNA"/>
</dbReference>
<sequence>MSMTTKTIGLYLTRSGKEAIRLKEYPLRDGRKGYSWIGEYGAGSGEPLAAYLAMIEQFKKTKRGMQTVIDAHAHQEEGEPSRG</sequence>